<accession>A0ABD5EE43</accession>
<sequence length="239" mass="24859">MPPGGEVHVADSGLDDDTFNVVAGARFPRRASSARVLATLAALRTTGRRFTWWVGPDSRPEDLSALLAAAGAPVAAREPAMVRSLRRALPAPTALDGLVVRRVRSAEDVAAFAAVVAANWEPPAASVTRFYADSAEALLRPGCPALLFVGEVAGEVVASAEVFLSDGVAGLYNVSTRAGFRRRGYGAAVTLAALRAARAAGFGTAVLQASEEGEPLYRGLGFRTFGVFTEHAVLPVTLG</sequence>
<feature type="domain" description="N-acetyltransferase" evidence="3">
    <location>
        <begin position="98"/>
        <end position="239"/>
    </location>
</feature>
<dbReference type="PANTHER" id="PTHR43877">
    <property type="entry name" value="AMINOALKYLPHOSPHONATE N-ACETYLTRANSFERASE-RELATED-RELATED"/>
    <property type="match status" value="1"/>
</dbReference>
<dbReference type="SUPFAM" id="SSF55729">
    <property type="entry name" value="Acyl-CoA N-acyltransferases (Nat)"/>
    <property type="match status" value="1"/>
</dbReference>
<dbReference type="AlphaFoldDB" id="A0ABD5EE43"/>
<evidence type="ECO:0000313" key="5">
    <source>
        <dbReference type="Proteomes" id="UP001183607"/>
    </source>
</evidence>
<dbReference type="InterPro" id="IPR000182">
    <property type="entry name" value="GNAT_dom"/>
</dbReference>
<dbReference type="RefSeq" id="WP_093853598.1">
    <property type="nucleotide sequence ID" value="NZ_JAVRER010000095.1"/>
</dbReference>
<evidence type="ECO:0000256" key="2">
    <source>
        <dbReference type="ARBA" id="ARBA00023315"/>
    </source>
</evidence>
<dbReference type="InterPro" id="IPR016181">
    <property type="entry name" value="Acyl_CoA_acyltransferase"/>
</dbReference>
<evidence type="ECO:0000259" key="3">
    <source>
        <dbReference type="PROSITE" id="PS51186"/>
    </source>
</evidence>
<keyword evidence="1 4" id="KW-0808">Transferase</keyword>
<protein>
    <submittedName>
        <fullName evidence="4">GNAT family N-acetyltransferase</fullName>
        <ecNumber evidence="4">2.3.1.-</ecNumber>
    </submittedName>
</protein>
<dbReference type="PANTHER" id="PTHR43877:SF1">
    <property type="entry name" value="ACETYLTRANSFERASE"/>
    <property type="match status" value="1"/>
</dbReference>
<dbReference type="Proteomes" id="UP001183607">
    <property type="component" value="Unassembled WGS sequence"/>
</dbReference>
<reference evidence="5" key="1">
    <citation type="submission" date="2023-07" db="EMBL/GenBank/DDBJ databases">
        <title>30 novel species of actinomycetes from the DSMZ collection.</title>
        <authorList>
            <person name="Nouioui I."/>
        </authorList>
    </citation>
    <scope>NUCLEOTIDE SEQUENCE [LARGE SCALE GENOMIC DNA]</scope>
    <source>
        <strain evidence="5">DSM 41982</strain>
    </source>
</reference>
<dbReference type="Pfam" id="PF13480">
    <property type="entry name" value="Acetyltransf_6"/>
    <property type="match status" value="1"/>
</dbReference>
<keyword evidence="2 4" id="KW-0012">Acyltransferase</keyword>
<evidence type="ECO:0000256" key="1">
    <source>
        <dbReference type="ARBA" id="ARBA00022679"/>
    </source>
</evidence>
<dbReference type="PROSITE" id="PS51186">
    <property type="entry name" value="GNAT"/>
    <property type="match status" value="1"/>
</dbReference>
<comment type="caution">
    <text evidence="4">The sequence shown here is derived from an EMBL/GenBank/DDBJ whole genome shotgun (WGS) entry which is preliminary data.</text>
</comment>
<dbReference type="InterPro" id="IPR050832">
    <property type="entry name" value="Bact_Acetyltransf"/>
</dbReference>
<dbReference type="InterPro" id="IPR038740">
    <property type="entry name" value="BioF2-like_GNAT_dom"/>
</dbReference>
<dbReference type="EMBL" id="JAVRER010000095">
    <property type="protein sequence ID" value="MDT0419643.1"/>
    <property type="molecule type" value="Genomic_DNA"/>
</dbReference>
<name>A0ABD5EE43_9ACTN</name>
<proteinExistence type="predicted"/>
<organism evidence="4 5">
    <name type="scientific">Streptomyces evansiae</name>
    <dbReference type="NCBI Taxonomy" id="3075535"/>
    <lineage>
        <taxon>Bacteria</taxon>
        <taxon>Bacillati</taxon>
        <taxon>Actinomycetota</taxon>
        <taxon>Actinomycetes</taxon>
        <taxon>Kitasatosporales</taxon>
        <taxon>Streptomycetaceae</taxon>
        <taxon>Streptomyces</taxon>
    </lineage>
</organism>
<gene>
    <name evidence="4" type="ORF">RM574_29655</name>
</gene>
<evidence type="ECO:0000313" key="4">
    <source>
        <dbReference type="EMBL" id="MDT0419643.1"/>
    </source>
</evidence>
<dbReference type="GO" id="GO:0016746">
    <property type="term" value="F:acyltransferase activity"/>
    <property type="evidence" value="ECO:0007669"/>
    <property type="project" value="UniProtKB-KW"/>
</dbReference>
<dbReference type="EC" id="2.3.1.-" evidence="4"/>
<dbReference type="Gene3D" id="3.40.630.30">
    <property type="match status" value="1"/>
</dbReference>